<dbReference type="PRINTS" id="PR00503">
    <property type="entry name" value="BROMODOMAIN"/>
</dbReference>
<accession>A0A8X6I5Q1</accession>
<keyword evidence="1" id="KW-0677">Repeat</keyword>
<dbReference type="FunFam" id="1.20.920.10:FF:000002">
    <property type="entry name" value="Bromodomain-containing protein 4"/>
    <property type="match status" value="1"/>
</dbReference>
<dbReference type="CDD" id="cd05497">
    <property type="entry name" value="Bromo_Brdt_I_like"/>
    <property type="match status" value="1"/>
</dbReference>
<dbReference type="PROSITE" id="PS00633">
    <property type="entry name" value="BROMODOMAIN_1"/>
    <property type="match status" value="1"/>
</dbReference>
<dbReference type="PROSITE" id="PS50014">
    <property type="entry name" value="BROMODOMAIN_2"/>
    <property type="match status" value="1"/>
</dbReference>
<dbReference type="InterPro" id="IPR018359">
    <property type="entry name" value="Bromodomain_CS"/>
</dbReference>
<dbReference type="SMART" id="SM00297">
    <property type="entry name" value="BROMO"/>
    <property type="match status" value="1"/>
</dbReference>
<dbReference type="Gene3D" id="1.20.920.10">
    <property type="entry name" value="Bromodomain-like"/>
    <property type="match status" value="1"/>
</dbReference>
<evidence type="ECO:0000313" key="7">
    <source>
        <dbReference type="Proteomes" id="UP000887013"/>
    </source>
</evidence>
<evidence type="ECO:0000259" key="5">
    <source>
        <dbReference type="PROSITE" id="PS50014"/>
    </source>
</evidence>
<dbReference type="InterPro" id="IPR043508">
    <property type="entry name" value="Bromo_Brdt_I"/>
</dbReference>
<evidence type="ECO:0000256" key="3">
    <source>
        <dbReference type="PROSITE-ProRule" id="PRU00035"/>
    </source>
</evidence>
<organism evidence="6 7">
    <name type="scientific">Nephila pilipes</name>
    <name type="common">Giant wood spider</name>
    <name type="synonym">Nephila maculata</name>
    <dbReference type="NCBI Taxonomy" id="299642"/>
    <lineage>
        <taxon>Eukaryota</taxon>
        <taxon>Metazoa</taxon>
        <taxon>Ecdysozoa</taxon>
        <taxon>Arthropoda</taxon>
        <taxon>Chelicerata</taxon>
        <taxon>Arachnida</taxon>
        <taxon>Araneae</taxon>
        <taxon>Araneomorphae</taxon>
        <taxon>Entelegynae</taxon>
        <taxon>Araneoidea</taxon>
        <taxon>Nephilidae</taxon>
        <taxon>Nephila</taxon>
    </lineage>
</organism>
<reference evidence="6" key="1">
    <citation type="submission" date="2020-08" db="EMBL/GenBank/DDBJ databases">
        <title>Multicomponent nature underlies the extraordinary mechanical properties of spider dragline silk.</title>
        <authorList>
            <person name="Kono N."/>
            <person name="Nakamura H."/>
            <person name="Mori M."/>
            <person name="Yoshida Y."/>
            <person name="Ohtoshi R."/>
            <person name="Malay A.D."/>
            <person name="Moran D.A.P."/>
            <person name="Tomita M."/>
            <person name="Numata K."/>
            <person name="Arakawa K."/>
        </authorList>
    </citation>
    <scope>NUCLEOTIDE SEQUENCE</scope>
</reference>
<dbReference type="AlphaFoldDB" id="A0A8X6I5Q1"/>
<dbReference type="EMBL" id="BMAW01041995">
    <property type="protein sequence ID" value="GFS31829.1"/>
    <property type="molecule type" value="Genomic_DNA"/>
</dbReference>
<dbReference type="GO" id="GO:0000785">
    <property type="term" value="C:chromatin"/>
    <property type="evidence" value="ECO:0007669"/>
    <property type="project" value="TreeGrafter"/>
</dbReference>
<dbReference type="SUPFAM" id="SSF47370">
    <property type="entry name" value="Bromodomain"/>
    <property type="match status" value="1"/>
</dbReference>
<evidence type="ECO:0000256" key="4">
    <source>
        <dbReference type="SAM" id="MobiDB-lite"/>
    </source>
</evidence>
<dbReference type="GO" id="GO:0006338">
    <property type="term" value="P:chromatin remodeling"/>
    <property type="evidence" value="ECO:0007669"/>
    <property type="project" value="TreeGrafter"/>
</dbReference>
<gene>
    <name evidence="6" type="primary">fs(1)h</name>
    <name evidence="6" type="ORF">NPIL_444941</name>
</gene>
<dbReference type="Pfam" id="PF00439">
    <property type="entry name" value="Bromodomain"/>
    <property type="match status" value="1"/>
</dbReference>
<keyword evidence="7" id="KW-1185">Reference proteome</keyword>
<dbReference type="Proteomes" id="UP000887013">
    <property type="component" value="Unassembled WGS sequence"/>
</dbReference>
<dbReference type="GO" id="GO:0006355">
    <property type="term" value="P:regulation of DNA-templated transcription"/>
    <property type="evidence" value="ECO:0007669"/>
    <property type="project" value="TreeGrafter"/>
</dbReference>
<protein>
    <submittedName>
        <fullName evidence="6">Homeotic protein female sterile</fullName>
    </submittedName>
</protein>
<comment type="caution">
    <text evidence="6">The sequence shown here is derived from an EMBL/GenBank/DDBJ whole genome shotgun (WGS) entry which is preliminary data.</text>
</comment>
<dbReference type="InterPro" id="IPR001487">
    <property type="entry name" value="Bromodomain"/>
</dbReference>
<name>A0A8X6I5Q1_NEPPI</name>
<dbReference type="PANTHER" id="PTHR22880:SF225">
    <property type="entry name" value="BROMODOMAIN-CONTAINING PROTEIN BET-1-RELATED"/>
    <property type="match status" value="1"/>
</dbReference>
<dbReference type="PANTHER" id="PTHR22880">
    <property type="entry name" value="FALZ-RELATED BROMODOMAIN-CONTAINING PROTEINS"/>
    <property type="match status" value="1"/>
</dbReference>
<keyword evidence="2 3" id="KW-0103">Bromodomain</keyword>
<evidence type="ECO:0000313" key="6">
    <source>
        <dbReference type="EMBL" id="GFS31829.1"/>
    </source>
</evidence>
<evidence type="ECO:0000256" key="2">
    <source>
        <dbReference type="ARBA" id="ARBA00023117"/>
    </source>
</evidence>
<dbReference type="InterPro" id="IPR036427">
    <property type="entry name" value="Bromodomain-like_sf"/>
</dbReference>
<proteinExistence type="predicted"/>
<feature type="region of interest" description="Disordered" evidence="4">
    <location>
        <begin position="1"/>
        <end position="22"/>
    </location>
</feature>
<dbReference type="OrthoDB" id="6421976at2759"/>
<evidence type="ECO:0000256" key="1">
    <source>
        <dbReference type="ARBA" id="ARBA00022737"/>
    </source>
</evidence>
<dbReference type="InterPro" id="IPR050935">
    <property type="entry name" value="Bromo_chromatin_reader"/>
</dbReference>
<dbReference type="GO" id="GO:0005634">
    <property type="term" value="C:nucleus"/>
    <property type="evidence" value="ECO:0007669"/>
    <property type="project" value="TreeGrafter"/>
</dbReference>
<sequence>MGAIQDENENKNTNDSSDIMPKYVEPSVEPVNGIVQPPYIPPPDKPHRNTNQLHFLFKKVMRAVWRHKFAWPFYQPVDAVEFNIPDYHDIIKVPMDLGTIKKRLENYYYYSSSECIQDCNTMFMNCYIYNNPGDDVVLMAQTLEKLFLTKIAGMPRESCLSQLPRLLVQKKKAVIRFQMDSLLSVKHL</sequence>
<feature type="domain" description="Bromo" evidence="5">
    <location>
        <begin position="65"/>
        <end position="137"/>
    </location>
</feature>